<dbReference type="FunFam" id="1.10.10.10:FF:000001">
    <property type="entry name" value="LysR family transcriptional regulator"/>
    <property type="match status" value="1"/>
</dbReference>
<keyword evidence="3" id="KW-0238">DNA-binding</keyword>
<keyword evidence="2" id="KW-0805">Transcription regulation</keyword>
<sequence length="294" mass="32130">MAISYSGLAAFHAVAQAESFTGAARARNVSQPTLSAQVRGLEDAYGVRLFDRIGRQVKLTPLGQSLFVITARLFTAEDEAQSLLAGTRTLMRGHLRVAADSARHVMAALARIRERYPGLTFSLTIGNSSQVVEQVMNYAADVAITARQSSDPRLHTVKLRADRLVAFAPAAHPISRHDAVPIEAFAGQDLVLRERGSITREVFEQRLSEAGIKPANLLEVQTREAVREAVAAGFGIGVIFDNEFQPDDGLHRLVVTGADFSVGEYAACREERRRIPLVRTFIEVVQGLFGEEHP</sequence>
<name>A0A1H6CPA7_9HYPH</name>
<evidence type="ECO:0000313" key="6">
    <source>
        <dbReference type="EMBL" id="SEG74809.1"/>
    </source>
</evidence>
<gene>
    <name evidence="6" type="ORF">SAMN04488115_111140</name>
</gene>
<dbReference type="SUPFAM" id="SSF46785">
    <property type="entry name" value="Winged helix' DNA-binding domain"/>
    <property type="match status" value="1"/>
</dbReference>
<dbReference type="Pfam" id="PF03466">
    <property type="entry name" value="LysR_substrate"/>
    <property type="match status" value="1"/>
</dbReference>
<evidence type="ECO:0000256" key="1">
    <source>
        <dbReference type="ARBA" id="ARBA00009437"/>
    </source>
</evidence>
<dbReference type="InterPro" id="IPR036388">
    <property type="entry name" value="WH-like_DNA-bd_sf"/>
</dbReference>
<dbReference type="PROSITE" id="PS50931">
    <property type="entry name" value="HTH_LYSR"/>
    <property type="match status" value="1"/>
</dbReference>
<evidence type="ECO:0000256" key="3">
    <source>
        <dbReference type="ARBA" id="ARBA00023125"/>
    </source>
</evidence>
<reference evidence="6 7" key="1">
    <citation type="submission" date="2016-10" db="EMBL/GenBank/DDBJ databases">
        <authorList>
            <person name="de Groot N.N."/>
        </authorList>
    </citation>
    <scope>NUCLEOTIDE SEQUENCE [LARGE SCALE GENOMIC DNA]</scope>
    <source>
        <strain evidence="6 7">DSM 26656</strain>
    </source>
</reference>
<organism evidence="6 7">
    <name type="scientific">Bosea lathyri</name>
    <dbReference type="NCBI Taxonomy" id="1036778"/>
    <lineage>
        <taxon>Bacteria</taxon>
        <taxon>Pseudomonadati</taxon>
        <taxon>Pseudomonadota</taxon>
        <taxon>Alphaproteobacteria</taxon>
        <taxon>Hyphomicrobiales</taxon>
        <taxon>Boseaceae</taxon>
        <taxon>Bosea</taxon>
    </lineage>
</organism>
<dbReference type="Gene3D" id="3.40.190.290">
    <property type="match status" value="1"/>
</dbReference>
<keyword evidence="7" id="KW-1185">Reference proteome</keyword>
<evidence type="ECO:0000256" key="4">
    <source>
        <dbReference type="ARBA" id="ARBA00023163"/>
    </source>
</evidence>
<dbReference type="OrthoDB" id="9803735at2"/>
<dbReference type="InterPro" id="IPR000847">
    <property type="entry name" value="LysR_HTH_N"/>
</dbReference>
<dbReference type="Proteomes" id="UP000236743">
    <property type="component" value="Unassembled WGS sequence"/>
</dbReference>
<feature type="domain" description="HTH lysR-type" evidence="5">
    <location>
        <begin position="3"/>
        <end position="60"/>
    </location>
</feature>
<dbReference type="AlphaFoldDB" id="A0A1H6CPA7"/>
<dbReference type="EMBL" id="FNUY01000011">
    <property type="protein sequence ID" value="SEG74809.1"/>
    <property type="molecule type" value="Genomic_DNA"/>
</dbReference>
<dbReference type="GO" id="GO:0000976">
    <property type="term" value="F:transcription cis-regulatory region binding"/>
    <property type="evidence" value="ECO:0007669"/>
    <property type="project" value="TreeGrafter"/>
</dbReference>
<dbReference type="PANTHER" id="PTHR30126">
    <property type="entry name" value="HTH-TYPE TRANSCRIPTIONAL REGULATOR"/>
    <property type="match status" value="1"/>
</dbReference>
<proteinExistence type="inferred from homology"/>
<dbReference type="RefSeq" id="WP_103874834.1">
    <property type="nucleotide sequence ID" value="NZ_FNUY01000011.1"/>
</dbReference>
<dbReference type="Pfam" id="PF00126">
    <property type="entry name" value="HTH_1"/>
    <property type="match status" value="1"/>
</dbReference>
<dbReference type="InterPro" id="IPR036390">
    <property type="entry name" value="WH_DNA-bd_sf"/>
</dbReference>
<keyword evidence="4" id="KW-0804">Transcription</keyword>
<dbReference type="GO" id="GO:0003700">
    <property type="term" value="F:DNA-binding transcription factor activity"/>
    <property type="evidence" value="ECO:0007669"/>
    <property type="project" value="InterPro"/>
</dbReference>
<dbReference type="SUPFAM" id="SSF53850">
    <property type="entry name" value="Periplasmic binding protein-like II"/>
    <property type="match status" value="1"/>
</dbReference>
<evidence type="ECO:0000259" key="5">
    <source>
        <dbReference type="PROSITE" id="PS50931"/>
    </source>
</evidence>
<protein>
    <submittedName>
        <fullName evidence="6">Aminoethylphosphonate catabolism associated LysR family transcriptional regulator</fullName>
    </submittedName>
</protein>
<accession>A0A1H6CPA7</accession>
<dbReference type="Gene3D" id="1.10.10.10">
    <property type="entry name" value="Winged helix-like DNA-binding domain superfamily/Winged helix DNA-binding domain"/>
    <property type="match status" value="1"/>
</dbReference>
<evidence type="ECO:0000256" key="2">
    <source>
        <dbReference type="ARBA" id="ARBA00023015"/>
    </source>
</evidence>
<evidence type="ECO:0000313" key="7">
    <source>
        <dbReference type="Proteomes" id="UP000236743"/>
    </source>
</evidence>
<comment type="similarity">
    <text evidence="1">Belongs to the LysR transcriptional regulatory family.</text>
</comment>
<dbReference type="PRINTS" id="PR00039">
    <property type="entry name" value="HTHLYSR"/>
</dbReference>
<dbReference type="PANTHER" id="PTHR30126:SF94">
    <property type="entry name" value="LYSR FAMILY TRANSCRIPTIONAL REGULATOR"/>
    <property type="match status" value="1"/>
</dbReference>
<dbReference type="InterPro" id="IPR005119">
    <property type="entry name" value="LysR_subst-bd"/>
</dbReference>